<gene>
    <name evidence="7" type="ORF">bsdtb5_12270</name>
</gene>
<dbReference type="InterPro" id="IPR035965">
    <property type="entry name" value="PAS-like_dom_sf"/>
</dbReference>
<dbReference type="PANTHER" id="PTHR43304">
    <property type="entry name" value="PHYTOCHROME-LIKE PROTEIN CPH1"/>
    <property type="match status" value="1"/>
</dbReference>
<dbReference type="InterPro" id="IPR000014">
    <property type="entry name" value="PAS"/>
</dbReference>
<name>A0A7R7IBT7_9FIRM</name>
<evidence type="ECO:0000256" key="5">
    <source>
        <dbReference type="ARBA" id="ARBA00022777"/>
    </source>
</evidence>
<dbReference type="CDD" id="cd00130">
    <property type="entry name" value="PAS"/>
    <property type="match status" value="1"/>
</dbReference>
<dbReference type="KEGG" id="ahb:bsdtb5_12270"/>
<evidence type="ECO:0000313" key="7">
    <source>
        <dbReference type="EMBL" id="BCN29932.1"/>
    </source>
</evidence>
<dbReference type="InterPro" id="IPR052162">
    <property type="entry name" value="Sensor_kinase/Photoreceptor"/>
</dbReference>
<evidence type="ECO:0000256" key="3">
    <source>
        <dbReference type="ARBA" id="ARBA00022553"/>
    </source>
</evidence>
<dbReference type="Pfam" id="PF08447">
    <property type="entry name" value="PAS_3"/>
    <property type="match status" value="1"/>
</dbReference>
<keyword evidence="3" id="KW-0597">Phosphoprotein</keyword>
<evidence type="ECO:0000313" key="8">
    <source>
        <dbReference type="Proteomes" id="UP000595897"/>
    </source>
</evidence>
<keyword evidence="5" id="KW-0418">Kinase</keyword>
<dbReference type="InterPro" id="IPR013655">
    <property type="entry name" value="PAS_fold_3"/>
</dbReference>
<dbReference type="RefSeq" id="WP_271715186.1">
    <property type="nucleotide sequence ID" value="NZ_AP024169.1"/>
</dbReference>
<dbReference type="SUPFAM" id="SSF55785">
    <property type="entry name" value="PYP-like sensor domain (PAS domain)"/>
    <property type="match status" value="1"/>
</dbReference>
<sequence length="862" mass="102557">MRSNIKRYYQEFIDYIDFPTIVYIYETGRILAINEYARGILGYDLKNIKLVWQEQIKHKFNRKLLNNGSQILNNVIIETKGDKQVIDMELNSLIVDKNHIIFCFFELSQKHFFTEHMKNQIPRMIWKDEFLVLQGLSGYSMWDFSIDTKEQVVNRKIFDDEVANKIENDDLEIIQSCNNIYNIMEEFRLHNGDSFFVKLHKMPILNREGKADGIIYVYTQILNKEEKNNLLQTTLQENVILKEVVSKSGTIIVRWNTESNWGIEYISPNIIKYGYDAIDFHSNKILWKDIIHPDDYLRVYNEHMRDNNKAFIEDKPLVLEYRILTSNNDIIWVREESIAFRENYQEYYREGVVNDITYEKELEKELLDNRNVFKIKLDEDYILTNKIFNMVNFWDLIDLEYMKLLQESIENLSGIMNFLVDHKGNILTEIVVRKNLKEDFNQIMTTKRFMNHLKLLTKECMEANKPITRYYYENSLTITILPFVFGEMKVGAWFLVGNTKKLEVDIKPDQLKCISDMKVIAKKSYEKICLYLWSYVKSQRNTILDKLELINEKKKIRETSLKTEKQYEKAKLITKILQLSHLERPYIEVLNNIFNKVASFSEVEKVIIYENVEEDQKLAIQYEWHQGEGLPKGRKNKQIAEKMPYLQSVLKDRGGFVLLYHSDDKTEYNELFLNSKVSAAAIAHLTLNYYNDSIIVFTHSKEKIKWKDEEISLFREIIPIIQNVVVKARETEIMNRNNFTMLEILNNLDEYVLVLSEQDNEILFSNNLVTMSYGSNIIGNQFIEFCDTHQLEIYQLKNNNRVQFKQVEEGLFKCYDHINECYLSMKSKKIQWFDGQGAYLINMKNITNIMDRLKKEYSFLLE</sequence>
<dbReference type="EMBL" id="AP024169">
    <property type="protein sequence ID" value="BCN29932.1"/>
    <property type="molecule type" value="Genomic_DNA"/>
</dbReference>
<dbReference type="Proteomes" id="UP000595897">
    <property type="component" value="Chromosome"/>
</dbReference>
<accession>A0A7R7IBT7</accession>
<evidence type="ECO:0000259" key="6">
    <source>
        <dbReference type="Pfam" id="PF08447"/>
    </source>
</evidence>
<protein>
    <recommendedName>
        <fullName evidence="2">histidine kinase</fullName>
        <ecNumber evidence="2">2.7.13.3</ecNumber>
    </recommendedName>
</protein>
<dbReference type="GO" id="GO:0004673">
    <property type="term" value="F:protein histidine kinase activity"/>
    <property type="evidence" value="ECO:0007669"/>
    <property type="project" value="UniProtKB-EC"/>
</dbReference>
<dbReference type="AlphaFoldDB" id="A0A7R7IBT7"/>
<evidence type="ECO:0000256" key="1">
    <source>
        <dbReference type="ARBA" id="ARBA00000085"/>
    </source>
</evidence>
<keyword evidence="8" id="KW-1185">Reference proteome</keyword>
<keyword evidence="4" id="KW-0808">Transferase</keyword>
<proteinExistence type="predicted"/>
<dbReference type="EC" id="2.7.13.3" evidence="2"/>
<reference evidence="7 8" key="1">
    <citation type="submission" date="2020-11" db="EMBL/GenBank/DDBJ databases">
        <title>Draft genome sequencing of a Lachnospiraceae strain isolated from anoxic soil subjected to BSD treatment.</title>
        <authorList>
            <person name="Uek A."/>
            <person name="Tonouchi A."/>
        </authorList>
    </citation>
    <scope>NUCLEOTIDE SEQUENCE [LARGE SCALE GENOMIC DNA]</scope>
    <source>
        <strain evidence="7 8">TB5</strain>
    </source>
</reference>
<evidence type="ECO:0000256" key="2">
    <source>
        <dbReference type="ARBA" id="ARBA00012438"/>
    </source>
</evidence>
<feature type="domain" description="PAS fold-3" evidence="6">
    <location>
        <begin position="265"/>
        <end position="352"/>
    </location>
</feature>
<dbReference type="PANTHER" id="PTHR43304:SF1">
    <property type="entry name" value="PAC DOMAIN-CONTAINING PROTEIN"/>
    <property type="match status" value="1"/>
</dbReference>
<evidence type="ECO:0000256" key="4">
    <source>
        <dbReference type="ARBA" id="ARBA00022679"/>
    </source>
</evidence>
<dbReference type="Gene3D" id="3.30.450.20">
    <property type="entry name" value="PAS domain"/>
    <property type="match status" value="1"/>
</dbReference>
<comment type="catalytic activity">
    <reaction evidence="1">
        <text>ATP + protein L-histidine = ADP + protein N-phospho-L-histidine.</text>
        <dbReference type="EC" id="2.7.13.3"/>
    </reaction>
</comment>
<organism evidence="7 8">
    <name type="scientific">Anaeromicropila herbilytica</name>
    <dbReference type="NCBI Taxonomy" id="2785025"/>
    <lineage>
        <taxon>Bacteria</taxon>
        <taxon>Bacillati</taxon>
        <taxon>Bacillota</taxon>
        <taxon>Clostridia</taxon>
        <taxon>Lachnospirales</taxon>
        <taxon>Lachnospiraceae</taxon>
        <taxon>Anaeromicropila</taxon>
    </lineage>
</organism>